<proteinExistence type="predicted"/>
<name>A0A645E2D3_9ZZZZ</name>
<sequence>MANHTKEQIELTLASIVELADYQRMIRHPGNPAKGQFVVTGPNFKDDSARVGYCVQVRKHVGQFGSDMVFLRHVNGSLTVHENNCYIVMNAEQEALARSVFDVLPEDEEYEKGYIDCEKVHEVGFVIENSASHGTPEVPFTITITTTKGGAA</sequence>
<reference evidence="1" key="1">
    <citation type="submission" date="2019-08" db="EMBL/GenBank/DDBJ databases">
        <authorList>
            <person name="Kucharzyk K."/>
            <person name="Murdoch R.W."/>
            <person name="Higgins S."/>
            <person name="Loffler F."/>
        </authorList>
    </citation>
    <scope>NUCLEOTIDE SEQUENCE</scope>
</reference>
<organism evidence="1">
    <name type="scientific">bioreactor metagenome</name>
    <dbReference type="NCBI Taxonomy" id="1076179"/>
    <lineage>
        <taxon>unclassified sequences</taxon>
        <taxon>metagenomes</taxon>
        <taxon>ecological metagenomes</taxon>
    </lineage>
</organism>
<accession>A0A645E2D3</accession>
<comment type="caution">
    <text evidence="1">The sequence shown here is derived from an EMBL/GenBank/DDBJ whole genome shotgun (WGS) entry which is preliminary data.</text>
</comment>
<protein>
    <recommendedName>
        <fullName evidence="2">Plasmid protein</fullName>
    </recommendedName>
</protein>
<evidence type="ECO:0000313" key="1">
    <source>
        <dbReference type="EMBL" id="MPM95847.1"/>
    </source>
</evidence>
<evidence type="ECO:0008006" key="2">
    <source>
        <dbReference type="Google" id="ProtNLM"/>
    </source>
</evidence>
<gene>
    <name evidence="1" type="ORF">SDC9_143002</name>
</gene>
<dbReference type="AlphaFoldDB" id="A0A645E2D3"/>
<dbReference type="EMBL" id="VSSQ01042288">
    <property type="protein sequence ID" value="MPM95847.1"/>
    <property type="molecule type" value="Genomic_DNA"/>
</dbReference>